<dbReference type="Gene3D" id="3.40.1260.10">
    <property type="entry name" value="DsrEFH-like"/>
    <property type="match status" value="1"/>
</dbReference>
<dbReference type="Proteomes" id="UP000294455">
    <property type="component" value="Chromosome"/>
</dbReference>
<reference evidence="2 3" key="1">
    <citation type="submission" date="2019-02" db="EMBL/GenBank/DDBJ databases">
        <authorList>
            <person name="Manzano-Marin A."/>
            <person name="Manzano-Marin A."/>
        </authorList>
    </citation>
    <scope>NUCLEOTIDE SEQUENCE [LARGE SCALE GENOMIC DNA]</scope>
    <source>
        <strain evidence="2 3">BuCipiceae</strain>
    </source>
</reference>
<organism evidence="2 3">
    <name type="scientific">Buchnera aphidicola</name>
    <name type="common">Cinara piceae</name>
    <dbReference type="NCBI Taxonomy" id="1660043"/>
    <lineage>
        <taxon>Bacteria</taxon>
        <taxon>Pseudomonadati</taxon>
        <taxon>Pseudomonadota</taxon>
        <taxon>Gammaproteobacteria</taxon>
        <taxon>Enterobacterales</taxon>
        <taxon>Erwiniaceae</taxon>
        <taxon>Buchnera</taxon>
    </lineage>
</organism>
<dbReference type="PANTHER" id="PTHR38780:SF1">
    <property type="entry name" value="PROTEIN TUSC"/>
    <property type="match status" value="1"/>
</dbReference>
<protein>
    <submittedName>
        <fullName evidence="2">Protein TusC</fullName>
    </submittedName>
</protein>
<dbReference type="InterPro" id="IPR017462">
    <property type="entry name" value="Sulphur_relay_TusC/DsrF"/>
</dbReference>
<dbReference type="SUPFAM" id="SSF75169">
    <property type="entry name" value="DsrEFH-like"/>
    <property type="match status" value="1"/>
</dbReference>
<dbReference type="Pfam" id="PF02635">
    <property type="entry name" value="DsrE"/>
    <property type="match status" value="1"/>
</dbReference>
<comment type="similarity">
    <text evidence="1">Belongs to the DsrF/TusC family.</text>
</comment>
<name>A0A803GD57_9GAMM</name>
<dbReference type="InterPro" id="IPR027396">
    <property type="entry name" value="DsrEFH-like"/>
</dbReference>
<evidence type="ECO:0000256" key="1">
    <source>
        <dbReference type="ARBA" id="ARBA00005996"/>
    </source>
</evidence>
<gene>
    <name evidence="2" type="primary">tusC</name>
    <name evidence="2" type="ORF">BUCIPICE3303_358</name>
</gene>
<dbReference type="PANTHER" id="PTHR38780">
    <property type="entry name" value="PROTEIN TUSC"/>
    <property type="match status" value="1"/>
</dbReference>
<dbReference type="NCBIfam" id="NF001238">
    <property type="entry name" value="PRK00211.1"/>
    <property type="match status" value="1"/>
</dbReference>
<dbReference type="AlphaFoldDB" id="A0A803GD57"/>
<accession>A0A803GD57</accession>
<sequence length="87" mass="10100">MKSIAFVFSSAPHGNSISREGLDLILSFSVFSNKIALFFIDDGVFQLMKHQKPELIKLYNYSLSFKILSLYDIKDFFFVKNQLIREV</sequence>
<proteinExistence type="inferred from homology"/>
<dbReference type="InterPro" id="IPR003787">
    <property type="entry name" value="Sulphur_relay_DsrE/F-like"/>
</dbReference>
<evidence type="ECO:0000313" key="2">
    <source>
        <dbReference type="EMBL" id="VFP88751.1"/>
    </source>
</evidence>
<evidence type="ECO:0000313" key="3">
    <source>
        <dbReference type="Proteomes" id="UP000294455"/>
    </source>
</evidence>
<dbReference type="NCBIfam" id="TIGR03010">
    <property type="entry name" value="sulf_tusC_dsrF"/>
    <property type="match status" value="1"/>
</dbReference>
<dbReference type="EMBL" id="LR217739">
    <property type="protein sequence ID" value="VFP88751.1"/>
    <property type="molecule type" value="Genomic_DNA"/>
</dbReference>